<sequence length="746" mass="82002">MLVAVGSRRASAWGKWALSGVLNQGRPAADAKAVLQEAEELLEAARKVQTDHEQAREEVRRTLHPLREGQARRELENIPVARLKDVTGGRLRIGPLEQAGYRTVLQVLDAGPYGLQLIPGVGAQTANQAYAAAAHLARTAEESTTLRIDLDGRRDPQVTALVVALHRLVAAGPRLSWTVERAAEITAGLAPLLAAARPLRSRLRMFFTRGARRQRARDALQQIEHLLAAARSWDARTVFGQASVDLLRPPVHPIEAWTDFEHNAAAYHGLLIEIAGMEPGRATSEGYLPGELAERVNAHPLDTTHCRVTLRGYQAFGARFALTQRRVILGDEMGLGKTVQAIAALAHLSAQGETHFLVACPASVLINWVREIEKHSALRPVRVHGPERAAAWAAWVDRGGVAVTTIDGLHSLPVPEDVPLGMLVVDEAHYVKNPQTRRSKAVAQWTQRTERVLFLTGTPMENRVAEFRNLVAYLQPDLARRIDESDGAAGPRAFRKAVAPAYLRRNQEDVLSELPDLVEVAEWETFSRQDEAAYREAVMSGNFMAMRRAAFRHPEGSAKLQRLCELVKEAEENGHKVVVFSFFRDVLATVQRALGPAALGPLTGSLSAARRQQLVDEFTAHPGHAVLLSQIQAGGVGLNLQAASVVIICEPQLKPTLEAQAVARAHRMGQVRKVQVHRLLVADSVDQRIMELLRHKSALFDEYARRSDLAESAPEAIDVSETELARQIIEAEQRRLAQETAPGQAR</sequence>
<feature type="domain" description="Helicase ATP-binding" evidence="3">
    <location>
        <begin position="318"/>
        <end position="477"/>
    </location>
</feature>
<keyword evidence="6" id="KW-1185">Reference proteome</keyword>
<gene>
    <name evidence="5" type="ordered locus">Tcur_4600</name>
</gene>
<dbReference type="GO" id="GO:0005524">
    <property type="term" value="F:ATP binding"/>
    <property type="evidence" value="ECO:0007669"/>
    <property type="project" value="InterPro"/>
</dbReference>
<dbReference type="InterPro" id="IPR000330">
    <property type="entry name" value="SNF2_N"/>
</dbReference>
<evidence type="ECO:0000256" key="1">
    <source>
        <dbReference type="ARBA" id="ARBA00022801"/>
    </source>
</evidence>
<dbReference type="InterPro" id="IPR001650">
    <property type="entry name" value="Helicase_C-like"/>
</dbReference>
<evidence type="ECO:0000313" key="5">
    <source>
        <dbReference type="EMBL" id="ACZ00122.1"/>
    </source>
</evidence>
<feature type="coiled-coil region" evidence="2">
    <location>
        <begin position="28"/>
        <end position="58"/>
    </location>
</feature>
<evidence type="ECO:0000256" key="2">
    <source>
        <dbReference type="SAM" id="Coils"/>
    </source>
</evidence>
<dbReference type="Pfam" id="PF00271">
    <property type="entry name" value="Helicase_C"/>
    <property type="match status" value="1"/>
</dbReference>
<evidence type="ECO:0000313" key="6">
    <source>
        <dbReference type="Proteomes" id="UP000001918"/>
    </source>
</evidence>
<protein>
    <submittedName>
        <fullName evidence="5">SNF2-related protein</fullName>
    </submittedName>
</protein>
<dbReference type="STRING" id="471852.Tcur_4600"/>
<evidence type="ECO:0000259" key="3">
    <source>
        <dbReference type="PROSITE" id="PS51192"/>
    </source>
</evidence>
<keyword evidence="2" id="KW-0175">Coiled coil</keyword>
<dbReference type="Gene3D" id="3.40.50.10810">
    <property type="entry name" value="Tandem AAA-ATPase domain"/>
    <property type="match status" value="1"/>
</dbReference>
<name>D1A623_THECD</name>
<proteinExistence type="predicted"/>
<dbReference type="SUPFAM" id="SSF52540">
    <property type="entry name" value="P-loop containing nucleoside triphosphate hydrolases"/>
    <property type="match status" value="2"/>
</dbReference>
<dbReference type="PROSITE" id="PS51192">
    <property type="entry name" value="HELICASE_ATP_BIND_1"/>
    <property type="match status" value="1"/>
</dbReference>
<dbReference type="SMART" id="SM00490">
    <property type="entry name" value="HELICc"/>
    <property type="match status" value="1"/>
</dbReference>
<dbReference type="InterPro" id="IPR014001">
    <property type="entry name" value="Helicase_ATP-bd"/>
</dbReference>
<dbReference type="InterPro" id="IPR038718">
    <property type="entry name" value="SNF2-like_sf"/>
</dbReference>
<dbReference type="InterPro" id="IPR027417">
    <property type="entry name" value="P-loop_NTPase"/>
</dbReference>
<dbReference type="KEGG" id="tcu:Tcur_4600"/>
<dbReference type="SMART" id="SM00487">
    <property type="entry name" value="DEXDc"/>
    <property type="match status" value="1"/>
</dbReference>
<dbReference type="Pfam" id="PF00176">
    <property type="entry name" value="SNF2-rel_dom"/>
    <property type="match status" value="1"/>
</dbReference>
<organism evidence="5 6">
    <name type="scientific">Thermomonospora curvata (strain ATCC 19995 / DSM 43183 / JCM 3096 / KCTC 9072 / NBRC 15933 / NCIMB 10081 / Henssen B9)</name>
    <dbReference type="NCBI Taxonomy" id="471852"/>
    <lineage>
        <taxon>Bacteria</taxon>
        <taxon>Bacillati</taxon>
        <taxon>Actinomycetota</taxon>
        <taxon>Actinomycetes</taxon>
        <taxon>Streptosporangiales</taxon>
        <taxon>Thermomonosporaceae</taxon>
        <taxon>Thermomonospora</taxon>
    </lineage>
</organism>
<dbReference type="Proteomes" id="UP000001918">
    <property type="component" value="Chromosome"/>
</dbReference>
<dbReference type="eggNOG" id="COG0553">
    <property type="taxonomic scope" value="Bacteria"/>
</dbReference>
<accession>D1A623</accession>
<dbReference type="AlphaFoldDB" id="D1A623"/>
<evidence type="ECO:0000259" key="4">
    <source>
        <dbReference type="PROSITE" id="PS51194"/>
    </source>
</evidence>
<dbReference type="Gene3D" id="3.40.50.300">
    <property type="entry name" value="P-loop containing nucleotide triphosphate hydrolases"/>
    <property type="match status" value="1"/>
</dbReference>
<dbReference type="PANTHER" id="PTHR10799">
    <property type="entry name" value="SNF2/RAD54 HELICASE FAMILY"/>
    <property type="match status" value="1"/>
</dbReference>
<reference evidence="5 6" key="1">
    <citation type="journal article" date="2011" name="Stand. Genomic Sci.">
        <title>Complete genome sequence of Thermomonospora curvata type strain (B9).</title>
        <authorList>
            <person name="Chertkov O."/>
            <person name="Sikorski J."/>
            <person name="Nolan M."/>
            <person name="Lapidus A."/>
            <person name="Lucas S."/>
            <person name="Del Rio T.G."/>
            <person name="Tice H."/>
            <person name="Cheng J.F."/>
            <person name="Goodwin L."/>
            <person name="Pitluck S."/>
            <person name="Liolios K."/>
            <person name="Ivanova N."/>
            <person name="Mavromatis K."/>
            <person name="Mikhailova N."/>
            <person name="Ovchinnikova G."/>
            <person name="Pati A."/>
            <person name="Chen A."/>
            <person name="Palaniappan K."/>
            <person name="Djao O.D."/>
            <person name="Land M."/>
            <person name="Hauser L."/>
            <person name="Chang Y.J."/>
            <person name="Jeffries C.D."/>
            <person name="Brettin T."/>
            <person name="Han C."/>
            <person name="Detter J.C."/>
            <person name="Rohde M."/>
            <person name="Goker M."/>
            <person name="Woyke T."/>
            <person name="Bristow J."/>
            <person name="Eisen J.A."/>
            <person name="Markowitz V."/>
            <person name="Hugenholtz P."/>
            <person name="Klenk H.P."/>
            <person name="Kyrpides N.C."/>
        </authorList>
    </citation>
    <scope>NUCLEOTIDE SEQUENCE [LARGE SCALE GENOMIC DNA]</scope>
    <source>
        <strain evidence="6">ATCC 19995 / DSM 43183 / JCM 3096 / KCTC 9072 / NBRC 15933 / NCIMB 10081 / Henssen B9</strain>
    </source>
</reference>
<keyword evidence="1" id="KW-0378">Hydrolase</keyword>
<dbReference type="InterPro" id="IPR049730">
    <property type="entry name" value="SNF2/RAD54-like_C"/>
</dbReference>
<dbReference type="GO" id="GO:0016787">
    <property type="term" value="F:hydrolase activity"/>
    <property type="evidence" value="ECO:0007669"/>
    <property type="project" value="UniProtKB-KW"/>
</dbReference>
<dbReference type="CDD" id="cd17919">
    <property type="entry name" value="DEXHc_Snf"/>
    <property type="match status" value="1"/>
</dbReference>
<dbReference type="EMBL" id="CP001738">
    <property type="protein sequence ID" value="ACZ00122.1"/>
    <property type="molecule type" value="Genomic_DNA"/>
</dbReference>
<dbReference type="CDD" id="cd18793">
    <property type="entry name" value="SF2_C_SNF"/>
    <property type="match status" value="1"/>
</dbReference>
<dbReference type="PROSITE" id="PS51194">
    <property type="entry name" value="HELICASE_CTER"/>
    <property type="match status" value="1"/>
</dbReference>
<dbReference type="HOGENOM" id="CLU_000315_17_4_11"/>
<feature type="domain" description="Helicase C-terminal" evidence="4">
    <location>
        <begin position="562"/>
        <end position="746"/>
    </location>
</feature>